<accession>A0A9X2BZ87</accession>
<name>A0A9X2BZ87_9BURK</name>
<feature type="compositionally biased region" description="Basic and acidic residues" evidence="1">
    <location>
        <begin position="8"/>
        <end position="19"/>
    </location>
</feature>
<comment type="caution">
    <text evidence="2">The sequence shown here is derived from an EMBL/GenBank/DDBJ whole genome shotgun (WGS) entry which is preliminary data.</text>
</comment>
<gene>
    <name evidence="2" type="ORF">LPC04_05010</name>
</gene>
<proteinExistence type="predicted"/>
<protein>
    <submittedName>
        <fullName evidence="2">Uncharacterized protein</fullName>
    </submittedName>
</protein>
<feature type="region of interest" description="Disordered" evidence="1">
    <location>
        <begin position="1"/>
        <end position="29"/>
    </location>
</feature>
<evidence type="ECO:0000313" key="2">
    <source>
        <dbReference type="EMBL" id="MCK9685066.1"/>
    </source>
</evidence>
<sequence length="87" mass="9114">MSSNTSEPRTRDDLPDGRNGHVVGENDDNVLESIGKAIVAPVEGADEDAEPVDGEHGRAFVDLTKTLPQGQKEVGAPNAPKPQGKAL</sequence>
<feature type="region of interest" description="Disordered" evidence="1">
    <location>
        <begin position="65"/>
        <end position="87"/>
    </location>
</feature>
<reference evidence="2" key="1">
    <citation type="submission" date="2021-11" db="EMBL/GenBank/DDBJ databases">
        <title>BS-T2-15 a new species belonging to the Comamonadaceae family isolated from the soil of a French oak forest.</title>
        <authorList>
            <person name="Mieszkin S."/>
            <person name="Alain K."/>
        </authorList>
    </citation>
    <scope>NUCLEOTIDE SEQUENCE</scope>
    <source>
        <strain evidence="2">BS-T2-15</strain>
    </source>
</reference>
<dbReference type="AlphaFoldDB" id="A0A9X2BZ87"/>
<dbReference type="RefSeq" id="WP_275681079.1">
    <property type="nucleotide sequence ID" value="NZ_JAJLJH010000001.1"/>
</dbReference>
<evidence type="ECO:0000313" key="3">
    <source>
        <dbReference type="Proteomes" id="UP001139353"/>
    </source>
</evidence>
<evidence type="ECO:0000256" key="1">
    <source>
        <dbReference type="SAM" id="MobiDB-lite"/>
    </source>
</evidence>
<dbReference type="EMBL" id="JAJLJH010000001">
    <property type="protein sequence ID" value="MCK9685066.1"/>
    <property type="molecule type" value="Genomic_DNA"/>
</dbReference>
<dbReference type="Proteomes" id="UP001139353">
    <property type="component" value="Unassembled WGS sequence"/>
</dbReference>
<keyword evidence="3" id="KW-1185">Reference proteome</keyword>
<organism evidence="2 3">
    <name type="scientific">Scleromatobacter humisilvae</name>
    <dbReference type="NCBI Taxonomy" id="2897159"/>
    <lineage>
        <taxon>Bacteria</taxon>
        <taxon>Pseudomonadati</taxon>
        <taxon>Pseudomonadota</taxon>
        <taxon>Betaproteobacteria</taxon>
        <taxon>Burkholderiales</taxon>
        <taxon>Sphaerotilaceae</taxon>
        <taxon>Scleromatobacter</taxon>
    </lineage>
</organism>